<keyword evidence="1" id="KW-0812">Transmembrane</keyword>
<organism evidence="2 3">
    <name type="scientific">Paenibacillus artemisiicola</name>
    <dbReference type="NCBI Taxonomy" id="1172618"/>
    <lineage>
        <taxon>Bacteria</taxon>
        <taxon>Bacillati</taxon>
        <taxon>Bacillota</taxon>
        <taxon>Bacilli</taxon>
        <taxon>Bacillales</taxon>
        <taxon>Paenibacillaceae</taxon>
        <taxon>Paenibacillus</taxon>
    </lineage>
</organism>
<dbReference type="Proteomes" id="UP000670947">
    <property type="component" value="Unassembled WGS sequence"/>
</dbReference>
<keyword evidence="3" id="KW-1185">Reference proteome</keyword>
<evidence type="ECO:0000256" key="1">
    <source>
        <dbReference type="SAM" id="Phobius"/>
    </source>
</evidence>
<dbReference type="EMBL" id="JAGGDJ010000015">
    <property type="protein sequence ID" value="MBO7746171.1"/>
    <property type="molecule type" value="Genomic_DNA"/>
</dbReference>
<dbReference type="RefSeq" id="WP_208848965.1">
    <property type="nucleotide sequence ID" value="NZ_JAGGDJ010000015.1"/>
</dbReference>
<proteinExistence type="predicted"/>
<sequence>MNGLLLLHLLGVVVFVGNIVTAAFWKVRADIGKNPAAIHAATKSVMAADYAFTLPGLLLIIVSGVWMAAREHLPMHGLNWLTASLALFAVTGVIWLAVLIPLQRAMIRHSAESVERGRVTEGYARASRLWAAFGIAATLLPIVILYLMVSKNF</sequence>
<name>A0ABS3WDK3_9BACL</name>
<reference evidence="2 3" key="1">
    <citation type="submission" date="2021-03" db="EMBL/GenBank/DDBJ databases">
        <title>Paenibacillus artemisicola MWE-103 whole genome sequence.</title>
        <authorList>
            <person name="Ham Y.J."/>
        </authorList>
    </citation>
    <scope>NUCLEOTIDE SEQUENCE [LARGE SCALE GENOMIC DNA]</scope>
    <source>
        <strain evidence="2 3">MWE-103</strain>
    </source>
</reference>
<dbReference type="Pfam" id="PF10027">
    <property type="entry name" value="DUF2269"/>
    <property type="match status" value="1"/>
</dbReference>
<feature type="transmembrane region" description="Helical" evidence="1">
    <location>
        <begin position="80"/>
        <end position="100"/>
    </location>
</feature>
<keyword evidence="1" id="KW-1133">Transmembrane helix</keyword>
<feature type="transmembrane region" description="Helical" evidence="1">
    <location>
        <begin position="6"/>
        <end position="25"/>
    </location>
</feature>
<protein>
    <submittedName>
        <fullName evidence="2">DUF2269 family protein</fullName>
    </submittedName>
</protein>
<evidence type="ECO:0000313" key="3">
    <source>
        <dbReference type="Proteomes" id="UP000670947"/>
    </source>
</evidence>
<accession>A0ABS3WDK3</accession>
<gene>
    <name evidence="2" type="ORF">I8J29_18330</name>
</gene>
<dbReference type="InterPro" id="IPR018729">
    <property type="entry name" value="DUF2269_transmembrane"/>
</dbReference>
<feature type="transmembrane region" description="Helical" evidence="1">
    <location>
        <begin position="46"/>
        <end position="68"/>
    </location>
</feature>
<feature type="transmembrane region" description="Helical" evidence="1">
    <location>
        <begin position="129"/>
        <end position="149"/>
    </location>
</feature>
<comment type="caution">
    <text evidence="2">The sequence shown here is derived from an EMBL/GenBank/DDBJ whole genome shotgun (WGS) entry which is preliminary data.</text>
</comment>
<keyword evidence="1" id="KW-0472">Membrane</keyword>
<evidence type="ECO:0000313" key="2">
    <source>
        <dbReference type="EMBL" id="MBO7746171.1"/>
    </source>
</evidence>